<dbReference type="Gramene" id="LPERR09G00900.1">
    <property type="protein sequence ID" value="LPERR09G00900.1"/>
    <property type="gene ID" value="LPERR09G00900"/>
</dbReference>
<reference evidence="1 2" key="1">
    <citation type="submission" date="2012-08" db="EMBL/GenBank/DDBJ databases">
        <title>Oryza genome evolution.</title>
        <authorList>
            <person name="Wing R.A."/>
        </authorList>
    </citation>
    <scope>NUCLEOTIDE SEQUENCE</scope>
</reference>
<accession>A0A0D9XBE2</accession>
<name>A0A0D9XBE2_9ORYZ</name>
<keyword evidence="2" id="KW-1185">Reference proteome</keyword>
<sequence length="75" mass="8001">MASHHSVVEAASRRGDWLIVGTQQLGKGAGAVPQSGHQWHVAAAKSERRGAIPRAEEMSDACGAQVPSWLRRMIG</sequence>
<reference evidence="2" key="2">
    <citation type="submission" date="2013-12" db="EMBL/GenBank/DDBJ databases">
        <authorList>
            <person name="Yu Y."/>
            <person name="Lee S."/>
            <person name="de Baynast K."/>
            <person name="Wissotski M."/>
            <person name="Liu L."/>
            <person name="Talag J."/>
            <person name="Goicoechea J."/>
            <person name="Angelova A."/>
            <person name="Jetty R."/>
            <person name="Kudrna D."/>
            <person name="Golser W."/>
            <person name="Rivera L."/>
            <person name="Zhang J."/>
            <person name="Wing R."/>
        </authorList>
    </citation>
    <scope>NUCLEOTIDE SEQUENCE</scope>
</reference>
<dbReference type="Proteomes" id="UP000032180">
    <property type="component" value="Chromosome 9"/>
</dbReference>
<dbReference type="AlphaFoldDB" id="A0A0D9XBE2"/>
<evidence type="ECO:0000313" key="2">
    <source>
        <dbReference type="Proteomes" id="UP000032180"/>
    </source>
</evidence>
<organism evidence="1 2">
    <name type="scientific">Leersia perrieri</name>
    <dbReference type="NCBI Taxonomy" id="77586"/>
    <lineage>
        <taxon>Eukaryota</taxon>
        <taxon>Viridiplantae</taxon>
        <taxon>Streptophyta</taxon>
        <taxon>Embryophyta</taxon>
        <taxon>Tracheophyta</taxon>
        <taxon>Spermatophyta</taxon>
        <taxon>Magnoliopsida</taxon>
        <taxon>Liliopsida</taxon>
        <taxon>Poales</taxon>
        <taxon>Poaceae</taxon>
        <taxon>BOP clade</taxon>
        <taxon>Oryzoideae</taxon>
        <taxon>Oryzeae</taxon>
        <taxon>Oryzinae</taxon>
        <taxon>Leersia</taxon>
    </lineage>
</organism>
<proteinExistence type="predicted"/>
<protein>
    <submittedName>
        <fullName evidence="1">Uncharacterized protein</fullName>
    </submittedName>
</protein>
<evidence type="ECO:0000313" key="1">
    <source>
        <dbReference type="EnsemblPlants" id="LPERR09G00900.1"/>
    </source>
</evidence>
<reference evidence="1" key="3">
    <citation type="submission" date="2015-04" db="UniProtKB">
        <authorList>
            <consortium name="EnsemblPlants"/>
        </authorList>
    </citation>
    <scope>IDENTIFICATION</scope>
</reference>
<dbReference type="EnsemblPlants" id="LPERR09G00900.1">
    <property type="protein sequence ID" value="LPERR09G00900.1"/>
    <property type="gene ID" value="LPERR09G00900"/>
</dbReference>
<dbReference type="HOGENOM" id="CLU_2674687_0_0_1"/>